<dbReference type="Proteomes" id="UP000692954">
    <property type="component" value="Unassembled WGS sequence"/>
</dbReference>
<dbReference type="Pfam" id="PF12146">
    <property type="entry name" value="Hydrolase_4"/>
    <property type="match status" value="1"/>
</dbReference>
<evidence type="ECO:0000259" key="1">
    <source>
        <dbReference type="Pfam" id="PF12146"/>
    </source>
</evidence>
<dbReference type="PANTHER" id="PTHR43358:SF4">
    <property type="entry name" value="ALPHA_BETA HYDROLASE FOLD-1 DOMAIN-CONTAINING PROTEIN"/>
    <property type="match status" value="1"/>
</dbReference>
<reference evidence="2" key="1">
    <citation type="submission" date="2021-01" db="EMBL/GenBank/DDBJ databases">
        <authorList>
            <consortium name="Genoscope - CEA"/>
            <person name="William W."/>
        </authorList>
    </citation>
    <scope>NUCLEOTIDE SEQUENCE</scope>
</reference>
<accession>A0A8S1QVH4</accession>
<feature type="domain" description="Serine aminopeptidase S33" evidence="1">
    <location>
        <begin position="69"/>
        <end position="175"/>
    </location>
</feature>
<protein>
    <recommendedName>
        <fullName evidence="1">Serine aminopeptidase S33 domain-containing protein</fullName>
    </recommendedName>
</protein>
<dbReference type="AlphaFoldDB" id="A0A8S1QVH4"/>
<sequence length="347" mass="39472">MSYSCSEKLWKPIIRPPRHYYQLKDLGNQIQMVMDTVTKRTDFEIVNKRKLTLQCSLFEPVRVQDRQHSCMIYLHGNSSSRVEALTILEYLIPYNIAVCGIDLSGSGHSEGVYISLGYYESQDVQSLIDYLRDHKPYITQIGLWGRSMGSVTAILSASHNEDIKVLVCDSPFSNLTLLCKEIATSGYGVPGCCFNCFFCFVKSKIRKEAKFNIDDLNIIQIIGSNFLNLQILDLSSQVSIAFLSANQDQLIHSKHTKQLHCFFKGTKLLKSFDGHHNSKRPNDVMKEVADFAISQLGKQQSDQPQSSRDTKLLLLRNQREKISFQYDEVHPIMTGGQISNNEQNITK</sequence>
<proteinExistence type="predicted"/>
<evidence type="ECO:0000313" key="3">
    <source>
        <dbReference type="Proteomes" id="UP000692954"/>
    </source>
</evidence>
<dbReference type="InterPro" id="IPR052920">
    <property type="entry name" value="DNA-binding_regulatory"/>
</dbReference>
<dbReference type="OrthoDB" id="10249433at2759"/>
<gene>
    <name evidence="2" type="ORF">PSON_ATCC_30995.1.T1220112</name>
</gene>
<comment type="caution">
    <text evidence="2">The sequence shown here is derived from an EMBL/GenBank/DDBJ whole genome shotgun (WGS) entry which is preliminary data.</text>
</comment>
<name>A0A8S1QVH4_9CILI</name>
<keyword evidence="3" id="KW-1185">Reference proteome</keyword>
<dbReference type="InterPro" id="IPR022742">
    <property type="entry name" value="Hydrolase_4"/>
</dbReference>
<dbReference type="EMBL" id="CAJJDN010000122">
    <property type="protein sequence ID" value="CAD8119701.1"/>
    <property type="molecule type" value="Genomic_DNA"/>
</dbReference>
<evidence type="ECO:0000313" key="2">
    <source>
        <dbReference type="EMBL" id="CAD8119701.1"/>
    </source>
</evidence>
<dbReference type="PANTHER" id="PTHR43358">
    <property type="entry name" value="ALPHA/BETA-HYDROLASE"/>
    <property type="match status" value="1"/>
</dbReference>
<organism evidence="2 3">
    <name type="scientific">Paramecium sonneborni</name>
    <dbReference type="NCBI Taxonomy" id="65129"/>
    <lineage>
        <taxon>Eukaryota</taxon>
        <taxon>Sar</taxon>
        <taxon>Alveolata</taxon>
        <taxon>Ciliophora</taxon>
        <taxon>Intramacronucleata</taxon>
        <taxon>Oligohymenophorea</taxon>
        <taxon>Peniculida</taxon>
        <taxon>Parameciidae</taxon>
        <taxon>Paramecium</taxon>
    </lineage>
</organism>